<organism evidence="1 2">
    <name type="scientific">Brachionus plicatilis</name>
    <name type="common">Marine rotifer</name>
    <name type="synonym">Brachionus muelleri</name>
    <dbReference type="NCBI Taxonomy" id="10195"/>
    <lineage>
        <taxon>Eukaryota</taxon>
        <taxon>Metazoa</taxon>
        <taxon>Spiralia</taxon>
        <taxon>Gnathifera</taxon>
        <taxon>Rotifera</taxon>
        <taxon>Eurotatoria</taxon>
        <taxon>Monogononta</taxon>
        <taxon>Pseudotrocha</taxon>
        <taxon>Ploima</taxon>
        <taxon>Brachionidae</taxon>
        <taxon>Brachionus</taxon>
    </lineage>
</organism>
<feature type="non-terminal residue" evidence="1">
    <location>
        <position position="1"/>
    </location>
</feature>
<dbReference type="PANTHER" id="PTHR10882">
    <property type="entry name" value="DIPHTHINE SYNTHASE"/>
    <property type="match status" value="1"/>
</dbReference>
<dbReference type="InterPro" id="IPR004551">
    <property type="entry name" value="Dphthn_synthase"/>
</dbReference>
<comment type="caution">
    <text evidence="1">The sequence shown here is derived from an EMBL/GenBank/DDBJ whole genome shotgun (WGS) entry which is preliminary data.</text>
</comment>
<dbReference type="EMBL" id="REGN01005017">
    <property type="protein sequence ID" value="RNA15183.1"/>
    <property type="molecule type" value="Genomic_DNA"/>
</dbReference>
<protein>
    <submittedName>
        <fullName evidence="1">Diphthine methyl ester synthase</fullName>
    </submittedName>
</protein>
<dbReference type="InterPro" id="IPR035996">
    <property type="entry name" value="4pyrrol_Methylase_sf"/>
</dbReference>
<evidence type="ECO:0000313" key="2">
    <source>
        <dbReference type="Proteomes" id="UP000276133"/>
    </source>
</evidence>
<keyword evidence="2" id="KW-1185">Reference proteome</keyword>
<dbReference type="InterPro" id="IPR014776">
    <property type="entry name" value="4pyrrole_Mease_sub2"/>
</dbReference>
<sequence length="127" mass="14304">DIYEPPRYMSVSQACSQMIDIIREAGKYESIDGDENQTELDIKKLVESKVITEDTLAVGLARVGRGDQALRVDTVTNLSDCDLGEPLHSLVIAGKLHPLEVDFLRLFYNGDNFDNLVNQHNDFYSKK</sequence>
<accession>A0A3M7QV65</accession>
<dbReference type="SUPFAM" id="SSF53790">
    <property type="entry name" value="Tetrapyrrole methylase"/>
    <property type="match status" value="1"/>
</dbReference>
<dbReference type="GO" id="GO:0008168">
    <property type="term" value="F:methyltransferase activity"/>
    <property type="evidence" value="ECO:0007669"/>
    <property type="project" value="InterPro"/>
</dbReference>
<name>A0A3M7QV65_BRAPC</name>
<proteinExistence type="predicted"/>
<dbReference type="STRING" id="10195.A0A3M7QV65"/>
<dbReference type="OrthoDB" id="2516at2759"/>
<gene>
    <name evidence="1" type="ORF">BpHYR1_023378</name>
</gene>
<dbReference type="AlphaFoldDB" id="A0A3M7QV65"/>
<dbReference type="GO" id="GO:0017183">
    <property type="term" value="P:protein histidyl modification to diphthamide"/>
    <property type="evidence" value="ECO:0007669"/>
    <property type="project" value="InterPro"/>
</dbReference>
<dbReference type="Gene3D" id="3.30.950.10">
    <property type="entry name" value="Methyltransferase, Cobalt-precorrin-4 Transmethylase, Domain 2"/>
    <property type="match status" value="1"/>
</dbReference>
<dbReference type="PANTHER" id="PTHR10882:SF0">
    <property type="entry name" value="DIPHTHINE METHYL ESTER SYNTHASE"/>
    <property type="match status" value="1"/>
</dbReference>
<evidence type="ECO:0000313" key="1">
    <source>
        <dbReference type="EMBL" id="RNA15183.1"/>
    </source>
</evidence>
<reference evidence="1 2" key="1">
    <citation type="journal article" date="2018" name="Sci. Rep.">
        <title>Genomic signatures of local adaptation to the degree of environmental predictability in rotifers.</title>
        <authorList>
            <person name="Franch-Gras L."/>
            <person name="Hahn C."/>
            <person name="Garcia-Roger E.M."/>
            <person name="Carmona M.J."/>
            <person name="Serra M."/>
            <person name="Gomez A."/>
        </authorList>
    </citation>
    <scope>NUCLEOTIDE SEQUENCE [LARGE SCALE GENOMIC DNA]</scope>
    <source>
        <strain evidence="1">HYR1</strain>
    </source>
</reference>
<dbReference type="Proteomes" id="UP000276133">
    <property type="component" value="Unassembled WGS sequence"/>
</dbReference>